<keyword evidence="5" id="KW-0472">Membrane</keyword>
<comment type="subcellular location">
    <subcellularLocation>
        <location evidence="1">Membrane</location>
        <topology evidence="1">Peripheral membrane protein</topology>
    </subcellularLocation>
</comment>
<evidence type="ECO:0000256" key="2">
    <source>
        <dbReference type="ARBA" id="ARBA00006536"/>
    </source>
</evidence>
<comment type="similarity">
    <text evidence="2 6">Belongs to the VPS35 family.</text>
</comment>
<dbReference type="VEuPathDB" id="VectorBase:SSCA000739"/>
<dbReference type="PANTHER" id="PTHR11099:SF0">
    <property type="entry name" value="VACUOLAR PROTEIN SORTING-ASSOCIATED PROTEIN 35"/>
    <property type="match status" value="1"/>
</dbReference>
<evidence type="ECO:0000256" key="1">
    <source>
        <dbReference type="ARBA" id="ARBA00004170"/>
    </source>
</evidence>
<evidence type="ECO:0000256" key="5">
    <source>
        <dbReference type="ARBA" id="ARBA00023136"/>
    </source>
</evidence>
<accession>A0A131ZYN0</accession>
<evidence type="ECO:0000256" key="6">
    <source>
        <dbReference type="PIRNR" id="PIRNR009375"/>
    </source>
</evidence>
<dbReference type="GO" id="GO:0006886">
    <property type="term" value="P:intracellular protein transport"/>
    <property type="evidence" value="ECO:0007669"/>
    <property type="project" value="TreeGrafter"/>
</dbReference>
<protein>
    <recommendedName>
        <fullName evidence="6">Vacuolar protein sorting-associated protein 35</fullName>
    </recommendedName>
</protein>
<feature type="compositionally biased region" description="Polar residues" evidence="7">
    <location>
        <begin position="603"/>
        <end position="612"/>
    </location>
</feature>
<keyword evidence="3 6" id="KW-0813">Transport</keyword>
<dbReference type="GO" id="GO:0042147">
    <property type="term" value="P:retrograde transport, endosome to Golgi"/>
    <property type="evidence" value="ECO:0007669"/>
    <property type="project" value="InterPro"/>
</dbReference>
<dbReference type="AlphaFoldDB" id="A0A131ZYN0"/>
<comment type="function">
    <text evidence="6">Plays a role in vesicular protein sorting.</text>
</comment>
<dbReference type="PANTHER" id="PTHR11099">
    <property type="entry name" value="VACUOLAR SORTING PROTEIN 35"/>
    <property type="match status" value="1"/>
</dbReference>
<evidence type="ECO:0000313" key="8">
    <source>
        <dbReference type="EMBL" id="KPM03962.1"/>
    </source>
</evidence>
<dbReference type="EMBL" id="JXLN01006809">
    <property type="protein sequence ID" value="KPM03962.1"/>
    <property type="molecule type" value="Genomic_DNA"/>
</dbReference>
<evidence type="ECO:0000256" key="3">
    <source>
        <dbReference type="ARBA" id="ARBA00022448"/>
    </source>
</evidence>
<evidence type="ECO:0000313" key="9">
    <source>
        <dbReference type="Proteomes" id="UP000616769"/>
    </source>
</evidence>
<dbReference type="GO" id="GO:0005770">
    <property type="term" value="C:late endosome"/>
    <property type="evidence" value="ECO:0007669"/>
    <property type="project" value="TreeGrafter"/>
</dbReference>
<proteinExistence type="inferred from homology"/>
<dbReference type="Pfam" id="PF03635">
    <property type="entry name" value="Vps35"/>
    <property type="match status" value="1"/>
</dbReference>
<dbReference type="GO" id="GO:0030906">
    <property type="term" value="C:retromer, cargo-selective complex"/>
    <property type="evidence" value="ECO:0007669"/>
    <property type="project" value="InterPro"/>
</dbReference>
<comment type="caution">
    <text evidence="8">The sequence shown here is derived from an EMBL/GenBank/DDBJ whole genome shotgun (WGS) entry which is preliminary data.</text>
</comment>
<dbReference type="InterPro" id="IPR005378">
    <property type="entry name" value="Vps35"/>
</dbReference>
<dbReference type="GO" id="GO:0005829">
    <property type="term" value="C:cytosol"/>
    <property type="evidence" value="ECO:0007669"/>
    <property type="project" value="GOC"/>
</dbReference>
<dbReference type="Proteomes" id="UP000616769">
    <property type="component" value="Unassembled WGS sequence"/>
</dbReference>
<dbReference type="Gene3D" id="1.25.40.660">
    <property type="entry name" value="Vacuolar protein sorting-associated protein 35, helical subcomplex Vps35-C"/>
    <property type="match status" value="1"/>
</dbReference>
<organism evidence="8 9">
    <name type="scientific">Sarcoptes scabiei</name>
    <name type="common">Itch mite</name>
    <name type="synonym">Acarus scabiei</name>
    <dbReference type="NCBI Taxonomy" id="52283"/>
    <lineage>
        <taxon>Eukaryota</taxon>
        <taxon>Metazoa</taxon>
        <taxon>Ecdysozoa</taxon>
        <taxon>Arthropoda</taxon>
        <taxon>Chelicerata</taxon>
        <taxon>Arachnida</taxon>
        <taxon>Acari</taxon>
        <taxon>Acariformes</taxon>
        <taxon>Sarcoptiformes</taxon>
        <taxon>Astigmata</taxon>
        <taxon>Psoroptidia</taxon>
        <taxon>Sarcoptoidea</taxon>
        <taxon>Sarcoptidae</taxon>
        <taxon>Sarcoptinae</taxon>
        <taxon>Sarcoptes</taxon>
    </lineage>
</organism>
<feature type="region of interest" description="Disordered" evidence="7">
    <location>
        <begin position="603"/>
        <end position="632"/>
    </location>
</feature>
<dbReference type="OrthoDB" id="10258141at2759"/>
<gene>
    <name evidence="8" type="ORF">QR98_0024010</name>
</gene>
<name>A0A131ZYN0_SARSC</name>
<dbReference type="InterPro" id="IPR042491">
    <property type="entry name" value="Vps35_C"/>
</dbReference>
<reference evidence="8 9" key="1">
    <citation type="journal article" date="2015" name="Parasit. Vectors">
        <title>Draft genome of the scabies mite.</title>
        <authorList>
            <person name="Rider S.D.Jr."/>
            <person name="Morgan M.S."/>
            <person name="Arlian L.G."/>
        </authorList>
    </citation>
    <scope>NUCLEOTIDE SEQUENCE [LARGE SCALE GENOMIC DNA]</scope>
    <source>
        <strain evidence="8">Arlian Lab</strain>
    </source>
</reference>
<keyword evidence="4 6" id="KW-0653">Protein transport</keyword>
<sequence>MPQNNHNRSSIDEQQEKILDDALNVVKLQSFHMKCCLDKGKLMEALKHASNMLSELRTSGLTPKSYYELFMTVIDQLHHLEMYLIDEFQRDHKIYELYELVQYAGSILPRLYLLISVGLVYMKTSPYCRREILKDLVEMCRGVQHPLRGLFLRNFLLMTCRHVLPDQPADNETLTMERTKSMSNDASDSQDQQPTQFVSSTLTNAASNSEGQMVDNATVMDSIDFVLLNFAEMNKLWVRMQHLGHTRDRERREKERLELRLLVGTNLVRLSQLESVTAEIYSRVVLPGILEQVVSCKDAIAQEYLMESLIQVFPDEFHLSTLNPFLNSCAQLAPEVKVKNIIIALIDRLAQSKDVALPDDLFETFSRQISNIICNRSTIIIEDIISMYSSVINFALKKIPDPLKREDAIDSVLGATLKAIQKMNVVTINMRSNLGKEMFRFLKMPFNLGNSTYLPSTTADNDRIQNKNDDFGRIKMSLKLTNYKDLVKETTDLELHKQIILTLINATLENFNEDNLSPKDRLTTNEIQTFLTELCGPLINGTNQVIVSNDLKNFSQHATQSQMNGSSVINDQDEDFIDEQLLLSRFIHFLLLPQCIDSGSKSTQSFSENVDNNGEENAKTGEASEEASVEKESSVQLLDTTYLTLSSIKKILATGGPSRIRYTYPSLVFEALQLSIRYKEIAEIDEKWAKKCKKIYQFVNQLIVTLLQDGNCPELCLRLFLEAALNAARSEVSGYDSISYDFISQALSVYEEEISDSKEQSLCLLLIIGTVKNIKFNSEEDFTPLRNQCCLNCGKLVKKIDQVRAILTTSILFVNAESKLEPDIIKCFKKCWKIANTVLDLSQQLQLYVEILSYLTLYVRYKNEKIQEIICSLVDEIIEKNTDTPLTEMAQKQFDSSISFFKKNGIELKQK</sequence>
<dbReference type="PIRSF" id="PIRSF009375">
    <property type="entry name" value="Retromer_Vps35"/>
    <property type="match status" value="1"/>
</dbReference>
<evidence type="ECO:0000256" key="4">
    <source>
        <dbReference type="ARBA" id="ARBA00022927"/>
    </source>
</evidence>
<evidence type="ECO:0000256" key="7">
    <source>
        <dbReference type="SAM" id="MobiDB-lite"/>
    </source>
</evidence>